<proteinExistence type="predicted"/>
<dbReference type="Proteomes" id="UP001234178">
    <property type="component" value="Unassembled WGS sequence"/>
</dbReference>
<gene>
    <name evidence="2" type="ORF">OUZ56_004255</name>
</gene>
<keyword evidence="1" id="KW-0812">Transmembrane</keyword>
<evidence type="ECO:0000313" key="2">
    <source>
        <dbReference type="EMBL" id="KAK4002427.1"/>
    </source>
</evidence>
<feature type="transmembrane region" description="Helical" evidence="1">
    <location>
        <begin position="166"/>
        <end position="185"/>
    </location>
</feature>
<feature type="transmembrane region" description="Helical" evidence="1">
    <location>
        <begin position="227"/>
        <end position="249"/>
    </location>
</feature>
<keyword evidence="1" id="KW-1133">Transmembrane helix</keyword>
<feature type="transmembrane region" description="Helical" evidence="1">
    <location>
        <begin position="197"/>
        <end position="215"/>
    </location>
</feature>
<organism evidence="2 3">
    <name type="scientific">Daphnia magna</name>
    <dbReference type="NCBI Taxonomy" id="35525"/>
    <lineage>
        <taxon>Eukaryota</taxon>
        <taxon>Metazoa</taxon>
        <taxon>Ecdysozoa</taxon>
        <taxon>Arthropoda</taxon>
        <taxon>Crustacea</taxon>
        <taxon>Branchiopoda</taxon>
        <taxon>Diplostraca</taxon>
        <taxon>Cladocera</taxon>
        <taxon>Anomopoda</taxon>
        <taxon>Daphniidae</taxon>
        <taxon>Daphnia</taxon>
    </lineage>
</organism>
<protein>
    <submittedName>
        <fullName evidence="2">Uncharacterized protein</fullName>
    </submittedName>
</protein>
<dbReference type="EMBL" id="JAOYFB010000001">
    <property type="protein sequence ID" value="KAK4002427.1"/>
    <property type="molecule type" value="Genomic_DNA"/>
</dbReference>
<reference evidence="2 3" key="1">
    <citation type="journal article" date="2023" name="Nucleic Acids Res.">
        <title>The hologenome of Daphnia magna reveals possible DNA methylation and microbiome-mediated evolution of the host genome.</title>
        <authorList>
            <person name="Chaturvedi A."/>
            <person name="Li X."/>
            <person name="Dhandapani V."/>
            <person name="Marshall H."/>
            <person name="Kissane S."/>
            <person name="Cuenca-Cambronero M."/>
            <person name="Asole G."/>
            <person name="Calvet F."/>
            <person name="Ruiz-Romero M."/>
            <person name="Marangio P."/>
            <person name="Guigo R."/>
            <person name="Rago D."/>
            <person name="Mirbahai L."/>
            <person name="Eastwood N."/>
            <person name="Colbourne J.K."/>
            <person name="Zhou J."/>
            <person name="Mallon E."/>
            <person name="Orsini L."/>
        </authorList>
    </citation>
    <scope>NUCLEOTIDE SEQUENCE [LARGE SCALE GENOMIC DNA]</scope>
    <source>
        <strain evidence="2">LRV0_1</strain>
    </source>
</reference>
<accession>A0ABQ9YPC0</accession>
<evidence type="ECO:0000313" key="3">
    <source>
        <dbReference type="Proteomes" id="UP001234178"/>
    </source>
</evidence>
<keyword evidence="3" id="KW-1185">Reference proteome</keyword>
<sequence>MMKIMSDKLNGCLLHYPVMCFKGFFVKQFTISVCMCWCFALSAMPAAEPAACTPAINVPQEILTLLEGHYCLHEDPHLVQSTTVFIYFVLLTISTQHPRKSSLLILLFFSPLLSQLTWICFKNISIFWTANIHLPLVQHCRFDNFGSFVPSGPHATTFSSSSCRCLRLHLIAVFVDVFAFISISSSSPSSPSRRLRLHLHLVVFAFISISSSSPSSPSRRLRLHPRFVVFAVFAFISRFVVFAVFVYAITSSPASASLFT</sequence>
<keyword evidence="1" id="KW-0472">Membrane</keyword>
<comment type="caution">
    <text evidence="2">The sequence shown here is derived from an EMBL/GenBank/DDBJ whole genome shotgun (WGS) entry which is preliminary data.</text>
</comment>
<name>A0ABQ9YPC0_9CRUS</name>
<evidence type="ECO:0000256" key="1">
    <source>
        <dbReference type="SAM" id="Phobius"/>
    </source>
</evidence>